<dbReference type="PROSITE" id="PS50097">
    <property type="entry name" value="BTB"/>
    <property type="match status" value="1"/>
</dbReference>
<dbReference type="InterPro" id="IPR000210">
    <property type="entry name" value="BTB/POZ_dom"/>
</dbReference>
<evidence type="ECO:0000313" key="2">
    <source>
        <dbReference type="EMBL" id="KAJ8981771.1"/>
    </source>
</evidence>
<dbReference type="Pfam" id="PF00651">
    <property type="entry name" value="BTB"/>
    <property type="match status" value="1"/>
</dbReference>
<dbReference type="Proteomes" id="UP001162164">
    <property type="component" value="Unassembled WGS sequence"/>
</dbReference>
<gene>
    <name evidence="2" type="ORF">NQ317_002365</name>
</gene>
<evidence type="ECO:0000259" key="1">
    <source>
        <dbReference type="PROSITE" id="PS50097"/>
    </source>
</evidence>
<dbReference type="SUPFAM" id="SSF54695">
    <property type="entry name" value="POZ domain"/>
    <property type="match status" value="1"/>
</dbReference>
<sequence length="212" mass="24587">MVEGSKQVRIDNWGIFFLQRLQMFFSKTDYCDLTLQFEGNVQLKVHRLVINACTEYFTILEQSYPALEENTIMMPAALQADVIVPIVNFMYTGMLEFHMSNFDKLYNAAALMNLTYPPQPYKPTKKKGDVPHTWNLQGKKISAKTTSTPDLPAPLPGRKLPIWKRKNLPTQHPTSQMNFTETRYPQIHCCCMTIRLNRHDLNGLKMIYHQSI</sequence>
<dbReference type="Gene3D" id="3.30.710.10">
    <property type="entry name" value="Potassium Channel Kv1.1, Chain A"/>
    <property type="match status" value="1"/>
</dbReference>
<organism evidence="2 3">
    <name type="scientific">Molorchus minor</name>
    <dbReference type="NCBI Taxonomy" id="1323400"/>
    <lineage>
        <taxon>Eukaryota</taxon>
        <taxon>Metazoa</taxon>
        <taxon>Ecdysozoa</taxon>
        <taxon>Arthropoda</taxon>
        <taxon>Hexapoda</taxon>
        <taxon>Insecta</taxon>
        <taxon>Pterygota</taxon>
        <taxon>Neoptera</taxon>
        <taxon>Endopterygota</taxon>
        <taxon>Coleoptera</taxon>
        <taxon>Polyphaga</taxon>
        <taxon>Cucujiformia</taxon>
        <taxon>Chrysomeloidea</taxon>
        <taxon>Cerambycidae</taxon>
        <taxon>Lamiinae</taxon>
        <taxon>Monochamini</taxon>
        <taxon>Molorchus</taxon>
    </lineage>
</organism>
<reference evidence="2" key="1">
    <citation type="journal article" date="2023" name="Insect Mol. Biol.">
        <title>Genome sequencing provides insights into the evolution of gene families encoding plant cell wall-degrading enzymes in longhorned beetles.</title>
        <authorList>
            <person name="Shin N.R."/>
            <person name="Okamura Y."/>
            <person name="Kirsch R."/>
            <person name="Pauchet Y."/>
        </authorList>
    </citation>
    <scope>NUCLEOTIDE SEQUENCE</scope>
    <source>
        <strain evidence="2">MMC_N1</strain>
    </source>
</reference>
<keyword evidence="3" id="KW-1185">Reference proteome</keyword>
<name>A0ABQ9JTY0_9CUCU</name>
<comment type="caution">
    <text evidence="2">The sequence shown here is derived from an EMBL/GenBank/DDBJ whole genome shotgun (WGS) entry which is preliminary data.</text>
</comment>
<dbReference type="EMBL" id="JAPWTJ010000166">
    <property type="protein sequence ID" value="KAJ8981771.1"/>
    <property type="molecule type" value="Genomic_DNA"/>
</dbReference>
<accession>A0ABQ9JTY0</accession>
<proteinExistence type="predicted"/>
<evidence type="ECO:0000313" key="3">
    <source>
        <dbReference type="Proteomes" id="UP001162164"/>
    </source>
</evidence>
<dbReference type="InterPro" id="IPR011333">
    <property type="entry name" value="SKP1/BTB/POZ_sf"/>
</dbReference>
<dbReference type="SMART" id="SM00225">
    <property type="entry name" value="BTB"/>
    <property type="match status" value="1"/>
</dbReference>
<feature type="domain" description="BTB" evidence="1">
    <location>
        <begin position="31"/>
        <end position="99"/>
    </location>
</feature>
<protein>
    <recommendedName>
        <fullName evidence="1">BTB domain-containing protein</fullName>
    </recommendedName>
</protein>